<gene>
    <name evidence="1" type="ORF">OXX778_LOCUS17351</name>
</gene>
<dbReference type="Proteomes" id="UP000663879">
    <property type="component" value="Unassembled WGS sequence"/>
</dbReference>
<keyword evidence="2" id="KW-1185">Reference proteome</keyword>
<protein>
    <recommendedName>
        <fullName evidence="3">MULE transposase domain-containing protein</fullName>
    </recommendedName>
</protein>
<sequence>MIIWLKDRLFELGYRVSPTQLTTDFELASINAFSNQFGLRVKGCHFHFLQAIRRAIDTHGLKNEYNKQNVQKVLKMWIALSFVPIDRMSDALEICLRKKEELFESLDEHIVQQAIPNGNNFLRVGRGRGRGRGRPRGSRAQRISAPIDNPILINTESQGGRSRRGCRGVNRRARGRTDQVLIQKDSALIKAKLDRFFDYFVNQWFEGTIEYEKWNHSTTIGPILGCH</sequence>
<evidence type="ECO:0008006" key="3">
    <source>
        <dbReference type="Google" id="ProtNLM"/>
    </source>
</evidence>
<comment type="caution">
    <text evidence="1">The sequence shown here is derived from an EMBL/GenBank/DDBJ whole genome shotgun (WGS) entry which is preliminary data.</text>
</comment>
<evidence type="ECO:0000313" key="1">
    <source>
        <dbReference type="EMBL" id="CAF1020397.1"/>
    </source>
</evidence>
<evidence type="ECO:0000313" key="2">
    <source>
        <dbReference type="Proteomes" id="UP000663879"/>
    </source>
</evidence>
<proteinExistence type="predicted"/>
<name>A0A814IAT6_9BILA</name>
<reference evidence="1" key="1">
    <citation type="submission" date="2021-02" db="EMBL/GenBank/DDBJ databases">
        <authorList>
            <person name="Nowell W R."/>
        </authorList>
    </citation>
    <scope>NUCLEOTIDE SEQUENCE</scope>
    <source>
        <strain evidence="1">Ploen Becks lab</strain>
    </source>
</reference>
<dbReference type="EMBL" id="CAJNOC010004400">
    <property type="protein sequence ID" value="CAF1020397.1"/>
    <property type="molecule type" value="Genomic_DNA"/>
</dbReference>
<accession>A0A814IAT6</accession>
<organism evidence="1 2">
    <name type="scientific">Brachionus calyciflorus</name>
    <dbReference type="NCBI Taxonomy" id="104777"/>
    <lineage>
        <taxon>Eukaryota</taxon>
        <taxon>Metazoa</taxon>
        <taxon>Spiralia</taxon>
        <taxon>Gnathifera</taxon>
        <taxon>Rotifera</taxon>
        <taxon>Eurotatoria</taxon>
        <taxon>Monogononta</taxon>
        <taxon>Pseudotrocha</taxon>
        <taxon>Ploima</taxon>
        <taxon>Brachionidae</taxon>
        <taxon>Brachionus</taxon>
    </lineage>
</organism>
<dbReference type="AlphaFoldDB" id="A0A814IAT6"/>